<evidence type="ECO:0000313" key="1">
    <source>
        <dbReference type="EMBL" id="ADI65184.1"/>
    </source>
</evidence>
<dbReference type="STRING" id="551115.Aazo_3597"/>
<dbReference type="EMBL" id="CP002059">
    <property type="protein sequence ID" value="ADI65184.1"/>
    <property type="molecule type" value="Genomic_DNA"/>
</dbReference>
<keyword evidence="2" id="KW-1185">Reference proteome</keyword>
<dbReference type="AlphaFoldDB" id="D7E3L5"/>
<sequence length="58" mass="6334">MFPNTKTGISAGSTLVDIAPSDRPKVKAECLRLLVTLKLNPAKMQLISGFIDTYLKLN</sequence>
<reference evidence="1 2" key="1">
    <citation type="journal article" date="2010" name="PLoS ONE">
        <title>Genome erosion in a nitrogen-fixing vertically transmitted endosymbiotic multicellular cyanobacterium.</title>
        <authorList>
            <person name="Ran L."/>
            <person name="Larsson J."/>
            <person name="Vigil-Stenman T."/>
            <person name="Nylander J.A."/>
            <person name="Ininbergs K."/>
            <person name="Zheng W.W."/>
            <person name="Lapidus A."/>
            <person name="Lowry S."/>
            <person name="Haselkorn R."/>
            <person name="Bergman B."/>
        </authorList>
    </citation>
    <scope>NUCLEOTIDE SEQUENCE [LARGE SCALE GENOMIC DNA]</scope>
    <source>
        <strain evidence="1 2">0708</strain>
    </source>
</reference>
<accession>D7E3L5</accession>
<proteinExistence type="predicted"/>
<dbReference type="HOGENOM" id="CLU_2974886_0_0_3"/>
<gene>
    <name evidence="1" type="ordered locus">Aazo_3597</name>
</gene>
<evidence type="ECO:0000313" key="2">
    <source>
        <dbReference type="Proteomes" id="UP000001511"/>
    </source>
</evidence>
<organism evidence="1 2">
    <name type="scientific">Nostoc azollae (strain 0708)</name>
    <name type="common">Anabaena azollae (strain 0708)</name>
    <dbReference type="NCBI Taxonomy" id="551115"/>
    <lineage>
        <taxon>Bacteria</taxon>
        <taxon>Bacillati</taxon>
        <taxon>Cyanobacteriota</taxon>
        <taxon>Cyanophyceae</taxon>
        <taxon>Nostocales</taxon>
        <taxon>Nostocaceae</taxon>
        <taxon>Trichormus</taxon>
    </lineage>
</organism>
<protein>
    <submittedName>
        <fullName evidence="1">Uncharacterized protein</fullName>
    </submittedName>
</protein>
<dbReference type="Proteomes" id="UP000001511">
    <property type="component" value="Chromosome"/>
</dbReference>
<name>D7E3L5_NOSA0</name>
<dbReference type="KEGG" id="naz:Aazo_3597"/>
<dbReference type="eggNOG" id="COG5464">
    <property type="taxonomic scope" value="Bacteria"/>
</dbReference>